<dbReference type="EMBL" id="QJJM01000002">
    <property type="protein sequence ID" value="PXW78513.1"/>
    <property type="molecule type" value="Genomic_DNA"/>
</dbReference>
<dbReference type="Proteomes" id="UP000248014">
    <property type="component" value="Unassembled WGS sequence"/>
</dbReference>
<name>A0A2V3V9Q1_9SPHN</name>
<dbReference type="Pfam" id="PF00561">
    <property type="entry name" value="Abhydrolase_1"/>
    <property type="match status" value="2"/>
</dbReference>
<feature type="domain" description="AB hydrolase-1" evidence="1">
    <location>
        <begin position="39"/>
        <end position="167"/>
    </location>
</feature>
<evidence type="ECO:0000259" key="1">
    <source>
        <dbReference type="Pfam" id="PF00561"/>
    </source>
</evidence>
<dbReference type="InterPro" id="IPR029058">
    <property type="entry name" value="AB_hydrolase_fold"/>
</dbReference>
<sequence length="277" mass="30133">MATQFKTAAATGPEITMEQADGRTLRVARWRFDEGLSKPPLLFFNGIGANMEAVAPFADLLEERPFITFDMPGVGGSPDPRVPYNAFLMARIAWLLLDRFGIETVDVMGVSWGGAMAQHFALQHSQNVNRLVLAATTAGMFMIPGNISALSKMADPRRYIDPSYMEKHFATLYGGSTEGAGGHTGRITPPSKIGYFYQLLAMIGWTSAPFLPFMNKPTLVLMGGDDQIVPVANGHILKTLIPNSELKIIEDGGHLFLLSHLDESLAAIRAHLDAVEA</sequence>
<dbReference type="OrthoDB" id="9798888at2"/>
<gene>
    <name evidence="2" type="ORF">C7451_102184</name>
</gene>
<dbReference type="Gene3D" id="3.40.50.1820">
    <property type="entry name" value="alpha/beta hydrolase"/>
    <property type="match status" value="1"/>
</dbReference>
<dbReference type="AlphaFoldDB" id="A0A2V3V9Q1"/>
<organism evidence="2 3">
    <name type="scientific">Blastomonas natatoria</name>
    <dbReference type="NCBI Taxonomy" id="34015"/>
    <lineage>
        <taxon>Bacteria</taxon>
        <taxon>Pseudomonadati</taxon>
        <taxon>Pseudomonadota</taxon>
        <taxon>Alphaproteobacteria</taxon>
        <taxon>Sphingomonadales</taxon>
        <taxon>Sphingomonadaceae</taxon>
        <taxon>Blastomonas</taxon>
    </lineage>
</organism>
<protein>
    <submittedName>
        <fullName evidence="2">Poly(3-hydroxyalkanoate) depolymerase</fullName>
    </submittedName>
</protein>
<dbReference type="PRINTS" id="PR00111">
    <property type="entry name" value="ABHYDROLASE"/>
</dbReference>
<dbReference type="PANTHER" id="PTHR43433:SF5">
    <property type="entry name" value="AB HYDROLASE-1 DOMAIN-CONTAINING PROTEIN"/>
    <property type="match status" value="1"/>
</dbReference>
<dbReference type="GO" id="GO:0046503">
    <property type="term" value="P:glycerolipid catabolic process"/>
    <property type="evidence" value="ECO:0007669"/>
    <property type="project" value="TreeGrafter"/>
</dbReference>
<dbReference type="PANTHER" id="PTHR43433">
    <property type="entry name" value="HYDROLASE, ALPHA/BETA FOLD FAMILY PROTEIN"/>
    <property type="match status" value="1"/>
</dbReference>
<proteinExistence type="predicted"/>
<comment type="caution">
    <text evidence="2">The sequence shown here is derived from an EMBL/GenBank/DDBJ whole genome shotgun (WGS) entry which is preliminary data.</text>
</comment>
<dbReference type="InterPro" id="IPR000073">
    <property type="entry name" value="AB_hydrolase_1"/>
</dbReference>
<dbReference type="RefSeq" id="WP_110297601.1">
    <property type="nucleotide sequence ID" value="NZ_QJJM01000002.1"/>
</dbReference>
<accession>A0A2V3V9Q1</accession>
<reference evidence="2 3" key="1">
    <citation type="submission" date="2018-05" db="EMBL/GenBank/DDBJ databases">
        <title>Genomic Encyclopedia of Type Strains, Phase IV (KMG-IV): sequencing the most valuable type-strain genomes for metagenomic binning, comparative biology and taxonomic classification.</title>
        <authorList>
            <person name="Goeker M."/>
        </authorList>
    </citation>
    <scope>NUCLEOTIDE SEQUENCE [LARGE SCALE GENOMIC DNA]</scope>
    <source>
        <strain evidence="2 3">DSM 3183</strain>
    </source>
</reference>
<dbReference type="InterPro" id="IPR050471">
    <property type="entry name" value="AB_hydrolase"/>
</dbReference>
<keyword evidence="3" id="KW-1185">Reference proteome</keyword>
<evidence type="ECO:0000313" key="2">
    <source>
        <dbReference type="EMBL" id="PXW78513.1"/>
    </source>
</evidence>
<evidence type="ECO:0000313" key="3">
    <source>
        <dbReference type="Proteomes" id="UP000248014"/>
    </source>
</evidence>
<feature type="domain" description="AB hydrolase-1" evidence="1">
    <location>
        <begin position="198"/>
        <end position="260"/>
    </location>
</feature>
<dbReference type="GO" id="GO:0004806">
    <property type="term" value="F:triacylglycerol lipase activity"/>
    <property type="evidence" value="ECO:0007669"/>
    <property type="project" value="TreeGrafter"/>
</dbReference>
<dbReference type="SUPFAM" id="SSF53474">
    <property type="entry name" value="alpha/beta-Hydrolases"/>
    <property type="match status" value="1"/>
</dbReference>